<keyword evidence="4" id="KW-0472">Membrane</keyword>
<accession>R0KHD6</accession>
<dbReference type="AlphaFoldDB" id="R0KHD6"/>
<name>R0KHD6_EXST2</name>
<dbReference type="STRING" id="671987.R0KHD6"/>
<evidence type="ECO:0000256" key="1">
    <source>
        <dbReference type="ARBA" id="ARBA00022737"/>
    </source>
</evidence>
<evidence type="ECO:0000313" key="7">
    <source>
        <dbReference type="Proteomes" id="UP000016935"/>
    </source>
</evidence>
<protein>
    <recommendedName>
        <fullName evidence="8">Cell wall anchored protein</fullName>
    </recommendedName>
</protein>
<dbReference type="Pfam" id="PF24681">
    <property type="entry name" value="Kelch_KLHDC2_KLHL20_DRC7"/>
    <property type="match status" value="1"/>
</dbReference>
<keyword evidence="2" id="KW-0408">Iron</keyword>
<dbReference type="Proteomes" id="UP000016935">
    <property type="component" value="Unassembled WGS sequence"/>
</dbReference>
<dbReference type="GO" id="GO:0019760">
    <property type="term" value="P:glucosinolate metabolic process"/>
    <property type="evidence" value="ECO:0007669"/>
    <property type="project" value="UniProtKB-ARBA"/>
</dbReference>
<evidence type="ECO:0000256" key="5">
    <source>
        <dbReference type="SAM" id="SignalP"/>
    </source>
</evidence>
<dbReference type="PANTHER" id="PTHR47435:SF4">
    <property type="entry name" value="KELCH REPEAT PROTEIN (AFU_ORTHOLOGUE AFUA_5G12780)"/>
    <property type="match status" value="1"/>
</dbReference>
<dbReference type="SUPFAM" id="SSF50965">
    <property type="entry name" value="Galactose oxidase, central domain"/>
    <property type="match status" value="1"/>
</dbReference>
<dbReference type="InterPro" id="IPR015915">
    <property type="entry name" value="Kelch-typ_b-propeller"/>
</dbReference>
<keyword evidence="1" id="KW-0677">Repeat</keyword>
<reference evidence="6 7" key="1">
    <citation type="journal article" date="2012" name="PLoS Pathog.">
        <title>Diverse lifestyles and strategies of plant pathogenesis encoded in the genomes of eighteen Dothideomycetes fungi.</title>
        <authorList>
            <person name="Ohm R.A."/>
            <person name="Feau N."/>
            <person name="Henrissat B."/>
            <person name="Schoch C.L."/>
            <person name="Horwitz B.A."/>
            <person name="Barry K.W."/>
            <person name="Condon B.J."/>
            <person name="Copeland A.C."/>
            <person name="Dhillon B."/>
            <person name="Glaser F."/>
            <person name="Hesse C.N."/>
            <person name="Kosti I."/>
            <person name="LaButti K."/>
            <person name="Lindquist E.A."/>
            <person name="Lucas S."/>
            <person name="Salamov A.A."/>
            <person name="Bradshaw R.E."/>
            <person name="Ciuffetti L."/>
            <person name="Hamelin R.C."/>
            <person name="Kema G.H.J."/>
            <person name="Lawrence C."/>
            <person name="Scott J.A."/>
            <person name="Spatafora J.W."/>
            <person name="Turgeon B.G."/>
            <person name="de Wit P.J.G.M."/>
            <person name="Zhong S."/>
            <person name="Goodwin S.B."/>
            <person name="Grigoriev I.V."/>
        </authorList>
    </citation>
    <scope>NUCLEOTIDE SEQUENCE [LARGE SCALE GENOMIC DNA]</scope>
    <source>
        <strain evidence="7">28A</strain>
    </source>
</reference>
<dbReference type="Gene3D" id="2.120.10.80">
    <property type="entry name" value="Kelch-type beta propeller"/>
    <property type="match status" value="1"/>
</dbReference>
<dbReference type="HOGENOM" id="CLU_012508_2_0_1"/>
<feature type="region of interest" description="Disordered" evidence="3">
    <location>
        <begin position="478"/>
        <end position="499"/>
    </location>
</feature>
<feature type="transmembrane region" description="Helical" evidence="4">
    <location>
        <begin position="444"/>
        <end position="469"/>
    </location>
</feature>
<keyword evidence="7" id="KW-1185">Reference proteome</keyword>
<reference evidence="6 7" key="2">
    <citation type="journal article" date="2013" name="PLoS Genet.">
        <title>Comparative genome structure, secondary metabolite, and effector coding capacity across Cochliobolus pathogens.</title>
        <authorList>
            <person name="Condon B.J."/>
            <person name="Leng Y."/>
            <person name="Wu D."/>
            <person name="Bushley K.E."/>
            <person name="Ohm R.A."/>
            <person name="Otillar R."/>
            <person name="Martin J."/>
            <person name="Schackwitz W."/>
            <person name="Grimwood J."/>
            <person name="MohdZainudin N."/>
            <person name="Xue C."/>
            <person name="Wang R."/>
            <person name="Manning V.A."/>
            <person name="Dhillon B."/>
            <person name="Tu Z.J."/>
            <person name="Steffenson B.J."/>
            <person name="Salamov A."/>
            <person name="Sun H."/>
            <person name="Lowry S."/>
            <person name="LaButti K."/>
            <person name="Han J."/>
            <person name="Copeland A."/>
            <person name="Lindquist E."/>
            <person name="Barry K."/>
            <person name="Schmutz J."/>
            <person name="Baker S.E."/>
            <person name="Ciuffetti L.M."/>
            <person name="Grigoriev I.V."/>
            <person name="Zhong S."/>
            <person name="Turgeon B.G."/>
        </authorList>
    </citation>
    <scope>NUCLEOTIDE SEQUENCE [LARGE SCALE GENOMIC DNA]</scope>
    <source>
        <strain evidence="7">28A</strain>
    </source>
</reference>
<sequence length="705" mass="75951">MAYLHQSLFAVLSLVALACSQQNDPIQSFCRRWGHATAHVDSKLYIDGGMIASDPFASNHSNPWLLFSDLNSSTVQAGMPQQYANLSKPGNIPSVSGGYIWADNTNKCFYQFGGEYPAGASPTDFSMWTYDVLLNQWNSTDTTGDKNIQRVSFGAGTQVEERGVGFYFGGWISNQTTVGWQGPRMATNGLVQFDMSSGELKNMSGPDNTGRAEGQLIYLPVSDSGVLVYFGGIEDTYRNGSFDATIHIYDMASSKWYTQTASGNIPPTRRQFCADVTWADDKSSFNIYLYGGYGFGDHPAYDDAFPAGNSTAPSPVGHGGCSANAINRVQMLVIGGWFPVYDKCDAPEGQGQHNMVLGYNGEDAKLWDKYQPQIHQYVVPSPIIAAIGGGPTGGATKTAPQQWGHPDLATYYTLKPSFAARSATRLIPSPTGSLSSDGDKKTNVAAIAGGVVGGLVGLIAILCLILFCLHRRKKALKEKREKEGDASNAPPPPPPAELATTIPQELAASEANKYVPINQIDSPALAQYPEHAQQHSHSNSHDYTSAYPAQGPPSYGHTPPYTSPVVPASQMSPRGDQTFSDMDGSHTSPSTAWGTHAEFPSPGPGHEGHYSYPTPVTPRQPSADFIQPHAPVYYPHPGAAAAHGQPPPTNFAEEGGNFHVQQYQSTSTTNTPTQFYSQPVQSGSPGRISERRGPVQGKFMEEEHM</sequence>
<evidence type="ECO:0000256" key="3">
    <source>
        <dbReference type="SAM" id="MobiDB-lite"/>
    </source>
</evidence>
<dbReference type="EMBL" id="KB908481">
    <property type="protein sequence ID" value="EOA92303.1"/>
    <property type="molecule type" value="Genomic_DNA"/>
</dbReference>
<organism evidence="6 7">
    <name type="scientific">Exserohilum turcicum (strain 28A)</name>
    <name type="common">Northern leaf blight fungus</name>
    <name type="synonym">Setosphaeria turcica</name>
    <dbReference type="NCBI Taxonomy" id="671987"/>
    <lineage>
        <taxon>Eukaryota</taxon>
        <taxon>Fungi</taxon>
        <taxon>Dikarya</taxon>
        <taxon>Ascomycota</taxon>
        <taxon>Pezizomycotina</taxon>
        <taxon>Dothideomycetes</taxon>
        <taxon>Pleosporomycetidae</taxon>
        <taxon>Pleosporales</taxon>
        <taxon>Pleosporineae</taxon>
        <taxon>Pleosporaceae</taxon>
        <taxon>Exserohilum</taxon>
    </lineage>
</organism>
<evidence type="ECO:0000313" key="6">
    <source>
        <dbReference type="EMBL" id="EOA92303.1"/>
    </source>
</evidence>
<dbReference type="eggNOG" id="ENOG502QYA9">
    <property type="taxonomic scope" value="Eukaryota"/>
</dbReference>
<dbReference type="RefSeq" id="XP_008021151.1">
    <property type="nucleotide sequence ID" value="XM_008022960.1"/>
</dbReference>
<feature type="compositionally biased region" description="Polar residues" evidence="3">
    <location>
        <begin position="664"/>
        <end position="684"/>
    </location>
</feature>
<dbReference type="OrthoDB" id="10251809at2759"/>
<proteinExistence type="predicted"/>
<feature type="signal peptide" evidence="5">
    <location>
        <begin position="1"/>
        <end position="20"/>
    </location>
</feature>
<feature type="chain" id="PRO_5004344001" description="Cell wall anchored protein" evidence="5">
    <location>
        <begin position="21"/>
        <end position="705"/>
    </location>
</feature>
<keyword evidence="4" id="KW-0812">Transmembrane</keyword>
<evidence type="ECO:0000256" key="2">
    <source>
        <dbReference type="ARBA" id="ARBA00023004"/>
    </source>
</evidence>
<feature type="compositionally biased region" description="Basic and acidic residues" evidence="3">
    <location>
        <begin position="688"/>
        <end position="705"/>
    </location>
</feature>
<feature type="region of interest" description="Disordered" evidence="3">
    <location>
        <begin position="664"/>
        <end position="705"/>
    </location>
</feature>
<evidence type="ECO:0008006" key="8">
    <source>
        <dbReference type="Google" id="ProtNLM"/>
    </source>
</evidence>
<dbReference type="PANTHER" id="PTHR47435">
    <property type="entry name" value="KELCH REPEAT PROTEIN (AFU_ORTHOLOGUE AFUA_5G12780)"/>
    <property type="match status" value="1"/>
</dbReference>
<keyword evidence="5" id="KW-0732">Signal</keyword>
<feature type="region of interest" description="Disordered" evidence="3">
    <location>
        <begin position="529"/>
        <end position="615"/>
    </location>
</feature>
<evidence type="ECO:0000256" key="4">
    <source>
        <dbReference type="SAM" id="Phobius"/>
    </source>
</evidence>
<dbReference type="InterPro" id="IPR011043">
    <property type="entry name" value="Gal_Oxase/kelch_b-propeller"/>
</dbReference>
<feature type="compositionally biased region" description="Polar residues" evidence="3">
    <location>
        <begin position="569"/>
        <end position="593"/>
    </location>
</feature>
<gene>
    <name evidence="6" type="ORF">SETTUDRAFT_153255</name>
</gene>
<dbReference type="GeneID" id="19397277"/>
<keyword evidence="4" id="KW-1133">Transmembrane helix</keyword>